<dbReference type="CDD" id="cd06261">
    <property type="entry name" value="TM_PBP2"/>
    <property type="match status" value="1"/>
</dbReference>
<comment type="subcellular location">
    <subcellularLocation>
        <location evidence="1 7">Cell membrane</location>
        <topology evidence="1 7">Multi-pass membrane protein</topology>
    </subcellularLocation>
</comment>
<name>A0ABZ1BP90_9FIRM</name>
<feature type="transmembrane region" description="Helical" evidence="7">
    <location>
        <begin position="155"/>
        <end position="172"/>
    </location>
</feature>
<feature type="domain" description="ABC transmembrane type-1" evidence="8">
    <location>
        <begin position="77"/>
        <end position="288"/>
    </location>
</feature>
<dbReference type="RefSeq" id="WP_324668744.1">
    <property type="nucleotide sequence ID" value="NZ_CP141614.1"/>
</dbReference>
<dbReference type="Proteomes" id="UP001333102">
    <property type="component" value="Chromosome"/>
</dbReference>
<dbReference type="PANTHER" id="PTHR43227:SF11">
    <property type="entry name" value="BLL4140 PROTEIN"/>
    <property type="match status" value="1"/>
</dbReference>
<gene>
    <name evidence="9" type="ORF">VLY81_13525</name>
</gene>
<dbReference type="InterPro" id="IPR050809">
    <property type="entry name" value="UgpAE/MalFG_permease"/>
</dbReference>
<dbReference type="Pfam" id="PF00528">
    <property type="entry name" value="BPD_transp_1"/>
    <property type="match status" value="1"/>
</dbReference>
<evidence type="ECO:0000256" key="4">
    <source>
        <dbReference type="ARBA" id="ARBA00022692"/>
    </source>
</evidence>
<keyword evidence="6 7" id="KW-0472">Membrane</keyword>
<dbReference type="Gene3D" id="1.10.3720.10">
    <property type="entry name" value="MetI-like"/>
    <property type="match status" value="1"/>
</dbReference>
<dbReference type="InterPro" id="IPR000515">
    <property type="entry name" value="MetI-like"/>
</dbReference>
<feature type="transmembrane region" description="Helical" evidence="7">
    <location>
        <begin position="267"/>
        <end position="288"/>
    </location>
</feature>
<comment type="similarity">
    <text evidence="7">Belongs to the binding-protein-dependent transport system permease family.</text>
</comment>
<evidence type="ECO:0000313" key="9">
    <source>
        <dbReference type="EMBL" id="WRP14423.1"/>
    </source>
</evidence>
<evidence type="ECO:0000256" key="1">
    <source>
        <dbReference type="ARBA" id="ARBA00004651"/>
    </source>
</evidence>
<protein>
    <submittedName>
        <fullName evidence="9">Sugar ABC transporter permease</fullName>
    </submittedName>
</protein>
<reference evidence="10" key="1">
    <citation type="submission" date="2023-12" db="EMBL/GenBank/DDBJ databases">
        <title>Novel isolates from deep terrestrial aquifers shed light on the physiology and ecology of the class Limnochordia.</title>
        <authorList>
            <person name="Karnachuk O.V."/>
            <person name="Lukina A.P."/>
            <person name="Avakyan M.R."/>
            <person name="Kadnikov V."/>
            <person name="Begmatov S."/>
            <person name="Beletsky A.V."/>
            <person name="Mardanov A.V."/>
            <person name="Ravin N.V."/>
        </authorList>
    </citation>
    <scope>NUCLEOTIDE SEQUENCE [LARGE SCALE GENOMIC DNA]</scope>
    <source>
        <strain evidence="10">LN</strain>
    </source>
</reference>
<proteinExistence type="inferred from homology"/>
<organism evidence="9 10">
    <name type="scientific">Geochorda subterranea</name>
    <dbReference type="NCBI Taxonomy" id="3109564"/>
    <lineage>
        <taxon>Bacteria</taxon>
        <taxon>Bacillati</taxon>
        <taxon>Bacillota</taxon>
        <taxon>Limnochordia</taxon>
        <taxon>Limnochordales</taxon>
        <taxon>Geochordaceae</taxon>
        <taxon>Geochorda</taxon>
    </lineage>
</organism>
<dbReference type="EMBL" id="CP141614">
    <property type="protein sequence ID" value="WRP14423.1"/>
    <property type="molecule type" value="Genomic_DNA"/>
</dbReference>
<keyword evidence="5 7" id="KW-1133">Transmembrane helix</keyword>
<keyword evidence="2 7" id="KW-0813">Transport</keyword>
<keyword evidence="10" id="KW-1185">Reference proteome</keyword>
<evidence type="ECO:0000256" key="2">
    <source>
        <dbReference type="ARBA" id="ARBA00022448"/>
    </source>
</evidence>
<feature type="transmembrane region" description="Helical" evidence="7">
    <location>
        <begin position="83"/>
        <end position="102"/>
    </location>
</feature>
<dbReference type="PROSITE" id="PS50928">
    <property type="entry name" value="ABC_TM1"/>
    <property type="match status" value="1"/>
</dbReference>
<feature type="transmembrane region" description="Helical" evidence="7">
    <location>
        <begin position="26"/>
        <end position="46"/>
    </location>
</feature>
<sequence length="302" mass="33395">MASRAVTGGRLHRAEEVWGWLLASPYLLFALAFFVVPFVWALLLVFTEWDLISPQRQMVGLANFVEALMSPRVRAAFWTPFKFMAVFLPAVLVAAMAIALLVHSLGRWAGVVAVGFFMPYLASGVAMALVVQGILSYNSPLSDAFFWLMGDVPDWFGVPALAVVVIALMMAWKFSGYYALIFLAGLQSIPKELYEAAEIDGAGSWTSFWRITVPMLYPALYSVMVLAVGLMFGVFTEPYMLTGGGPDLATHTWHLEIYYQAFSSLRAGYASAIAILNALSVFVVLTVVRRAMEWWGRANGWT</sequence>
<evidence type="ECO:0000256" key="3">
    <source>
        <dbReference type="ARBA" id="ARBA00022475"/>
    </source>
</evidence>
<keyword evidence="4 7" id="KW-0812">Transmembrane</keyword>
<keyword evidence="3" id="KW-1003">Cell membrane</keyword>
<accession>A0ABZ1BP90</accession>
<dbReference type="PANTHER" id="PTHR43227">
    <property type="entry name" value="BLL4140 PROTEIN"/>
    <property type="match status" value="1"/>
</dbReference>
<evidence type="ECO:0000256" key="5">
    <source>
        <dbReference type="ARBA" id="ARBA00022989"/>
    </source>
</evidence>
<dbReference type="SUPFAM" id="SSF161098">
    <property type="entry name" value="MetI-like"/>
    <property type="match status" value="1"/>
</dbReference>
<evidence type="ECO:0000256" key="7">
    <source>
        <dbReference type="RuleBase" id="RU363032"/>
    </source>
</evidence>
<evidence type="ECO:0000256" key="6">
    <source>
        <dbReference type="ARBA" id="ARBA00023136"/>
    </source>
</evidence>
<dbReference type="InterPro" id="IPR035906">
    <property type="entry name" value="MetI-like_sf"/>
</dbReference>
<feature type="transmembrane region" description="Helical" evidence="7">
    <location>
        <begin position="215"/>
        <end position="235"/>
    </location>
</feature>
<evidence type="ECO:0000259" key="8">
    <source>
        <dbReference type="PROSITE" id="PS50928"/>
    </source>
</evidence>
<evidence type="ECO:0000313" key="10">
    <source>
        <dbReference type="Proteomes" id="UP001333102"/>
    </source>
</evidence>
<feature type="transmembrane region" description="Helical" evidence="7">
    <location>
        <begin position="109"/>
        <end position="135"/>
    </location>
</feature>